<dbReference type="InterPro" id="IPR001478">
    <property type="entry name" value="PDZ"/>
</dbReference>
<name>A0A6J4TJD9_9BACT</name>
<dbReference type="PANTHER" id="PTHR22946:SF9">
    <property type="entry name" value="POLYKETIDE TRANSFERASE AF380"/>
    <property type="match status" value="1"/>
</dbReference>
<gene>
    <name evidence="4" type="ORF">AVDCRST_MAG73-461</name>
</gene>
<evidence type="ECO:0000259" key="3">
    <source>
        <dbReference type="SMART" id="SM00228"/>
    </source>
</evidence>
<dbReference type="Gene3D" id="2.30.42.10">
    <property type="match status" value="1"/>
</dbReference>
<dbReference type="InterPro" id="IPR029058">
    <property type="entry name" value="AB_hydrolase_fold"/>
</dbReference>
<dbReference type="GO" id="GO:0052689">
    <property type="term" value="F:carboxylic ester hydrolase activity"/>
    <property type="evidence" value="ECO:0007669"/>
    <property type="project" value="UniProtKB-ARBA"/>
</dbReference>
<protein>
    <recommendedName>
        <fullName evidence="3">PDZ domain-containing protein</fullName>
    </recommendedName>
</protein>
<evidence type="ECO:0000313" key="4">
    <source>
        <dbReference type="EMBL" id="CAA9525442.1"/>
    </source>
</evidence>
<dbReference type="Gene3D" id="3.40.50.1820">
    <property type="entry name" value="alpha/beta hydrolase"/>
    <property type="match status" value="1"/>
</dbReference>
<dbReference type="PANTHER" id="PTHR22946">
    <property type="entry name" value="DIENELACTONE HYDROLASE DOMAIN-CONTAINING PROTEIN-RELATED"/>
    <property type="match status" value="1"/>
</dbReference>
<evidence type="ECO:0000256" key="2">
    <source>
        <dbReference type="SAM" id="MobiDB-lite"/>
    </source>
</evidence>
<reference evidence="4" key="1">
    <citation type="submission" date="2020-02" db="EMBL/GenBank/DDBJ databases">
        <authorList>
            <person name="Meier V. D."/>
        </authorList>
    </citation>
    <scope>NUCLEOTIDE SEQUENCE</scope>
    <source>
        <strain evidence="4">AVDCRST_MAG73</strain>
    </source>
</reference>
<dbReference type="Pfam" id="PF02129">
    <property type="entry name" value="Peptidase_S15"/>
    <property type="match status" value="1"/>
</dbReference>
<proteinExistence type="predicted"/>
<dbReference type="InterPro" id="IPR000383">
    <property type="entry name" value="Xaa-Pro-like_dom"/>
</dbReference>
<evidence type="ECO:0000256" key="1">
    <source>
        <dbReference type="ARBA" id="ARBA00022801"/>
    </source>
</evidence>
<feature type="region of interest" description="Disordered" evidence="2">
    <location>
        <begin position="457"/>
        <end position="482"/>
    </location>
</feature>
<organism evidence="4">
    <name type="scientific">uncultured Thermomicrobiales bacterium</name>
    <dbReference type="NCBI Taxonomy" id="1645740"/>
    <lineage>
        <taxon>Bacteria</taxon>
        <taxon>Pseudomonadati</taxon>
        <taxon>Thermomicrobiota</taxon>
        <taxon>Thermomicrobia</taxon>
        <taxon>Thermomicrobiales</taxon>
        <taxon>environmental samples</taxon>
    </lineage>
</organism>
<keyword evidence="1" id="KW-0378">Hydrolase</keyword>
<accession>A0A6J4TJD9</accession>
<dbReference type="SUPFAM" id="SSF53474">
    <property type="entry name" value="alpha/beta-Hydrolases"/>
    <property type="match status" value="1"/>
</dbReference>
<sequence length="482" mass="51846">MGTWRATRRGLRLAAIGLGAAGIGFAAFAIEITRLTSIELLRPKRWRLDEGWPGVPFATGPVRSGDLPAATYADADGLVVVGPRHGTADGPVPLHPLRVGDRIVAVDGVSTRPPSPPLLAAAFHGRPAGTTVRLDVERSVGPSVHRRFVAMARPPVALDPGDLGLPFREILLTAPDGRRLRGWHIPAPKTPIPAPALIYLHGRQTNRRSVGLTELAERAHRAGYHLVLCDLFGSGESDGEIDFWGTEEVRLGLDYLRTQPSVDPARIGVIGLSFGGYKALLALGALGDRIGATVLVTAAGAAPAYIRLVAPPDRLPPFLRRRLLAGLIVPRWLMAITRPLIDRWVDWRCGDGRRFAEYEPTRAAVAARGPVLLIHGTADATFRPAYARAVYAALPGPKELFWLDGMDHFNAVHAGDLLWERVFAFLARWLALNQATNGLDSPDLNRGNGADRTALLTATTPEQAAEQGRAEVGDAAKPVRTA</sequence>
<feature type="domain" description="PDZ" evidence="3">
    <location>
        <begin position="53"/>
        <end position="140"/>
    </location>
</feature>
<dbReference type="AlphaFoldDB" id="A0A6J4TJD9"/>
<dbReference type="InterPro" id="IPR036034">
    <property type="entry name" value="PDZ_sf"/>
</dbReference>
<dbReference type="InterPro" id="IPR050261">
    <property type="entry name" value="FrsA_esterase"/>
</dbReference>
<dbReference type="SUPFAM" id="SSF50156">
    <property type="entry name" value="PDZ domain-like"/>
    <property type="match status" value="1"/>
</dbReference>
<dbReference type="EMBL" id="CADCWE010000029">
    <property type="protein sequence ID" value="CAA9525442.1"/>
    <property type="molecule type" value="Genomic_DNA"/>
</dbReference>
<dbReference type="SMART" id="SM00228">
    <property type="entry name" value="PDZ"/>
    <property type="match status" value="1"/>
</dbReference>